<dbReference type="Pfam" id="PF02543">
    <property type="entry name" value="Carbam_trans_N"/>
    <property type="match status" value="1"/>
</dbReference>
<dbReference type="SUPFAM" id="SSF53067">
    <property type="entry name" value="Actin-like ATPase domain"/>
    <property type="match status" value="1"/>
</dbReference>
<dbReference type="InterPro" id="IPR003696">
    <property type="entry name" value="Carbtransf_dom"/>
</dbReference>
<sequence>MERDRVVLGLSAFYHDSAAALVSGGRILAAAQEERFTRVRHDRGFPLNATAYCLDELGASLDDVDAIAYYEEPRLKFSRILSTYLQAAPFGYRSFEATLPQWLSWKLRPERTIRSRLTELNRGRVPNLETRLHHRSHAASAFFPSPFDSAAVLCVDGVGERATTSLWLGRDRALNPIAELRFPHSLGLLYSAFTYFCGFRVDSGEYKVMGLAPYGEPRYAGIILDKLVELRDDGSFHLDMRYFDYLRGQAMTGRRFAELFGGPRREPEGPLTQREFDLAASIQAVTEEIMLRLARHAHRTTGEKNLCLAGGVALNCVANGRILRESPFDQVWVQPAAGDAGGAVGAALDVAICGGAPRPDTSPGGDGMSGALLGPSFSSGEIAESLANRGAVFHARTTGEMVADVARALAAGQVVGWFQGRMEFGPRALGNRSILGDPRRPEMQSAMNLKIKFRESFRPFAPSVLAGRCRDYFALDTESPYMLLVAPVHEKQRIVSTSERSGSGLDLLKAERSTIPAVTHVDHTARVQTVDEARNPLYHALLQEFDDLTGCPVLVNTSFNVRGEPIVCSPADAYDCFMRTDIDVLAIGDFLLYKKDQPESARAHALSMVFPLD</sequence>
<dbReference type="InterPro" id="IPR043129">
    <property type="entry name" value="ATPase_NBD"/>
</dbReference>
<dbReference type="CDD" id="cd24098">
    <property type="entry name" value="ASKHA_NBD_TobZ_N"/>
    <property type="match status" value="1"/>
</dbReference>
<dbReference type="GO" id="GO:0016740">
    <property type="term" value="F:transferase activity"/>
    <property type="evidence" value="ECO:0007669"/>
    <property type="project" value="UniProtKB-KW"/>
</dbReference>
<name>A0ABS4PWL5_9PSEU</name>
<dbReference type="PANTHER" id="PTHR34847:SF1">
    <property type="entry name" value="NODULATION PROTEIN U"/>
    <property type="match status" value="1"/>
</dbReference>
<comment type="caution">
    <text evidence="4">The sequence shown here is derived from an EMBL/GenBank/DDBJ whole genome shotgun (WGS) entry which is preliminary data.</text>
</comment>
<evidence type="ECO:0000259" key="3">
    <source>
        <dbReference type="Pfam" id="PF16861"/>
    </source>
</evidence>
<keyword evidence="5" id="KW-1185">Reference proteome</keyword>
<dbReference type="RefSeq" id="WP_308158880.1">
    <property type="nucleotide sequence ID" value="NZ_JAGGMS010000001.1"/>
</dbReference>
<organism evidence="4 5">
    <name type="scientific">Amycolatopsis magusensis</name>
    <dbReference type="NCBI Taxonomy" id="882444"/>
    <lineage>
        <taxon>Bacteria</taxon>
        <taxon>Bacillati</taxon>
        <taxon>Actinomycetota</taxon>
        <taxon>Actinomycetes</taxon>
        <taxon>Pseudonocardiales</taxon>
        <taxon>Pseudonocardiaceae</taxon>
        <taxon>Amycolatopsis</taxon>
    </lineage>
</organism>
<dbReference type="Pfam" id="PF16861">
    <property type="entry name" value="Carbam_trans_C"/>
    <property type="match status" value="1"/>
</dbReference>
<dbReference type="InterPro" id="IPR038152">
    <property type="entry name" value="Carbam_trans_C_sf"/>
</dbReference>
<feature type="domain" description="Carbamoyltransferase" evidence="2">
    <location>
        <begin position="7"/>
        <end position="348"/>
    </location>
</feature>
<proteinExistence type="inferred from homology"/>
<dbReference type="PANTHER" id="PTHR34847">
    <property type="entry name" value="NODULATION PROTEIN U"/>
    <property type="match status" value="1"/>
</dbReference>
<gene>
    <name evidence="4" type="ORF">JOM49_005348</name>
</gene>
<dbReference type="Gene3D" id="3.90.870.20">
    <property type="entry name" value="Carbamoyltransferase, C-terminal domain"/>
    <property type="match status" value="1"/>
</dbReference>
<comment type="similarity">
    <text evidence="1">Belongs to the NodU/CmcH family.</text>
</comment>
<keyword evidence="4" id="KW-0808">Transferase</keyword>
<evidence type="ECO:0000259" key="2">
    <source>
        <dbReference type="Pfam" id="PF02543"/>
    </source>
</evidence>
<dbReference type="EC" id="2.1.3.-" evidence="4"/>
<evidence type="ECO:0000313" key="4">
    <source>
        <dbReference type="EMBL" id="MBP2183822.1"/>
    </source>
</evidence>
<dbReference type="EMBL" id="JAGGMS010000001">
    <property type="protein sequence ID" value="MBP2183822.1"/>
    <property type="molecule type" value="Genomic_DNA"/>
</dbReference>
<dbReference type="Proteomes" id="UP000741013">
    <property type="component" value="Unassembled WGS sequence"/>
</dbReference>
<evidence type="ECO:0000256" key="1">
    <source>
        <dbReference type="ARBA" id="ARBA00006129"/>
    </source>
</evidence>
<dbReference type="Gene3D" id="3.30.420.40">
    <property type="match status" value="2"/>
</dbReference>
<accession>A0ABS4PWL5</accession>
<dbReference type="InterPro" id="IPR051338">
    <property type="entry name" value="NodU/CmcH_Carbamoyltrnsfr"/>
</dbReference>
<dbReference type="InterPro" id="IPR031730">
    <property type="entry name" value="Carbam_trans_C"/>
</dbReference>
<evidence type="ECO:0000313" key="5">
    <source>
        <dbReference type="Proteomes" id="UP000741013"/>
    </source>
</evidence>
<reference evidence="4 5" key="1">
    <citation type="submission" date="2021-03" db="EMBL/GenBank/DDBJ databases">
        <title>Sequencing the genomes of 1000 actinobacteria strains.</title>
        <authorList>
            <person name="Klenk H.-P."/>
        </authorList>
    </citation>
    <scope>NUCLEOTIDE SEQUENCE [LARGE SCALE GENOMIC DNA]</scope>
    <source>
        <strain evidence="4 5">DSM 45510</strain>
    </source>
</reference>
<feature type="domain" description="Carbamoyltransferase C-terminal" evidence="3">
    <location>
        <begin position="406"/>
        <end position="594"/>
    </location>
</feature>
<protein>
    <submittedName>
        <fullName evidence="4">Carbamoyltransferase</fullName>
        <ecNumber evidence="4">2.1.3.-</ecNumber>
    </submittedName>
</protein>